<name>A0AAX1XRP0_9VIBR</name>
<dbReference type="Proteomes" id="UP000283878">
    <property type="component" value="Unassembled WGS sequence"/>
</dbReference>
<evidence type="ECO:0000313" key="1">
    <source>
        <dbReference type="EMBL" id="RPB41528.1"/>
    </source>
</evidence>
<sequence>MLWTLDIHLIFVLSIGHFPDGKSSNALSQFIFSILGLCRELQVLAITESSYLTERYIYFS</sequence>
<reference evidence="1 2" key="1">
    <citation type="journal article" date="2018" name="AMB Express">
        <title>Occurrence and significance of pathogenicity and fitness islands in environmental vibrios.</title>
        <authorList>
            <person name="Klein S."/>
            <person name="Pipes S."/>
            <person name="Lovell C.R."/>
        </authorList>
    </citation>
    <scope>NUCLEOTIDE SEQUENCE [LARGE SCALE GENOMIC DNA]</scope>
    <source>
        <strain evidence="1 2">JBS-8-11-1</strain>
    </source>
</reference>
<dbReference type="EMBL" id="PKPZ01000003">
    <property type="protein sequence ID" value="RPB41528.1"/>
    <property type="molecule type" value="Genomic_DNA"/>
</dbReference>
<evidence type="ECO:0000313" key="2">
    <source>
        <dbReference type="Proteomes" id="UP000283878"/>
    </source>
</evidence>
<dbReference type="AlphaFoldDB" id="A0AAX1XRP0"/>
<protein>
    <recommendedName>
        <fullName evidence="3">Transposase</fullName>
    </recommendedName>
</protein>
<gene>
    <name evidence="1" type="ORF">CYQ91_04090</name>
</gene>
<organism evidence="1 2">
    <name type="scientific">Vibrio diabolicus</name>
    <dbReference type="NCBI Taxonomy" id="50719"/>
    <lineage>
        <taxon>Bacteria</taxon>
        <taxon>Pseudomonadati</taxon>
        <taxon>Pseudomonadota</taxon>
        <taxon>Gammaproteobacteria</taxon>
        <taxon>Vibrionales</taxon>
        <taxon>Vibrionaceae</taxon>
        <taxon>Vibrio</taxon>
        <taxon>Vibrio diabolicus subgroup</taxon>
    </lineage>
</organism>
<proteinExistence type="predicted"/>
<accession>A0AAX1XRP0</accession>
<evidence type="ECO:0008006" key="3">
    <source>
        <dbReference type="Google" id="ProtNLM"/>
    </source>
</evidence>
<comment type="caution">
    <text evidence="1">The sequence shown here is derived from an EMBL/GenBank/DDBJ whole genome shotgun (WGS) entry which is preliminary data.</text>
</comment>